<sequence length="88" mass="10583">MIKRKSLMRHLSFNLLTGAESPVSEKQERSSNVEYNETLKYKAIFLRKPPVQRYRVIYPTPHSNSIKHIDELKWTNFILLALDRRRKR</sequence>
<evidence type="ECO:0000313" key="1">
    <source>
        <dbReference type="EMBL" id="EQA73743.1"/>
    </source>
</evidence>
<protein>
    <submittedName>
        <fullName evidence="1">Uncharacterized protein</fullName>
    </submittedName>
</protein>
<name>T0FK30_9LEPT</name>
<accession>T0FK30</accession>
<organism evidence="1 2">
    <name type="scientific">Leptospira noguchii serovar Panama str. CZ214</name>
    <dbReference type="NCBI Taxonomy" id="1001595"/>
    <lineage>
        <taxon>Bacteria</taxon>
        <taxon>Pseudomonadati</taxon>
        <taxon>Spirochaetota</taxon>
        <taxon>Spirochaetia</taxon>
        <taxon>Leptospirales</taxon>
        <taxon>Leptospiraceae</taxon>
        <taxon>Leptospira</taxon>
    </lineage>
</organism>
<evidence type="ECO:0000313" key="2">
    <source>
        <dbReference type="Proteomes" id="UP000015442"/>
    </source>
</evidence>
<reference evidence="1 2" key="1">
    <citation type="submission" date="2013-05" db="EMBL/GenBank/DDBJ databases">
        <authorList>
            <person name="Harkins D.M."/>
            <person name="Durkin A.S."/>
            <person name="Brinkac L.M."/>
            <person name="Haft D.H."/>
            <person name="Selengut J.D."/>
            <person name="Sanka R."/>
            <person name="DePew J."/>
            <person name="Purushe J."/>
            <person name="Hartskeerl R.A."/>
            <person name="Ahmed A."/>
            <person name="van der Linden H."/>
            <person name="Goris M.G.A."/>
            <person name="Vinetz J.M."/>
            <person name="Sutton G.G."/>
            <person name="Nierman W.C."/>
            <person name="Fouts D.E."/>
        </authorList>
    </citation>
    <scope>NUCLEOTIDE SEQUENCE [LARGE SCALE GENOMIC DNA]</scope>
    <source>
        <strain evidence="1 2">CZ214</strain>
    </source>
</reference>
<gene>
    <name evidence="1" type="ORF">LEP1GSC059_4079</name>
</gene>
<dbReference type="AlphaFoldDB" id="T0FK30"/>
<dbReference type="EMBL" id="AKWY02000001">
    <property type="protein sequence ID" value="EQA73743.1"/>
    <property type="molecule type" value="Genomic_DNA"/>
</dbReference>
<comment type="caution">
    <text evidence="1">The sequence shown here is derived from an EMBL/GenBank/DDBJ whole genome shotgun (WGS) entry which is preliminary data.</text>
</comment>
<dbReference type="Proteomes" id="UP000015442">
    <property type="component" value="Unassembled WGS sequence"/>
</dbReference>
<proteinExistence type="predicted"/>